<dbReference type="Proteomes" id="UP001139887">
    <property type="component" value="Unassembled WGS sequence"/>
</dbReference>
<dbReference type="OrthoDB" id="5573453at2759"/>
<gene>
    <name evidence="1" type="ORF">IWW36_002198</name>
</gene>
<accession>A0A9W8LZN9</accession>
<keyword evidence="2" id="KW-1185">Reference proteome</keyword>
<organism evidence="1 2">
    <name type="scientific">Coemansia brasiliensis</name>
    <dbReference type="NCBI Taxonomy" id="2650707"/>
    <lineage>
        <taxon>Eukaryota</taxon>
        <taxon>Fungi</taxon>
        <taxon>Fungi incertae sedis</taxon>
        <taxon>Zoopagomycota</taxon>
        <taxon>Kickxellomycotina</taxon>
        <taxon>Kickxellomycetes</taxon>
        <taxon>Kickxellales</taxon>
        <taxon>Kickxellaceae</taxon>
        <taxon>Coemansia</taxon>
    </lineage>
</organism>
<comment type="caution">
    <text evidence="1">The sequence shown here is derived from an EMBL/GenBank/DDBJ whole genome shotgun (WGS) entry which is preliminary data.</text>
</comment>
<proteinExistence type="predicted"/>
<name>A0A9W8LZN9_9FUNG</name>
<dbReference type="AlphaFoldDB" id="A0A9W8LZN9"/>
<reference evidence="1" key="1">
    <citation type="submission" date="2022-07" db="EMBL/GenBank/DDBJ databases">
        <title>Phylogenomic reconstructions and comparative analyses of Kickxellomycotina fungi.</title>
        <authorList>
            <person name="Reynolds N.K."/>
            <person name="Stajich J.E."/>
            <person name="Barry K."/>
            <person name="Grigoriev I.V."/>
            <person name="Crous P."/>
            <person name="Smith M.E."/>
        </authorList>
    </citation>
    <scope>NUCLEOTIDE SEQUENCE</scope>
    <source>
        <strain evidence="1">NRRL 1566</strain>
    </source>
</reference>
<evidence type="ECO:0000313" key="1">
    <source>
        <dbReference type="EMBL" id="KAJ2850054.1"/>
    </source>
</evidence>
<dbReference type="EMBL" id="JANBUW010000046">
    <property type="protein sequence ID" value="KAJ2850054.1"/>
    <property type="molecule type" value="Genomic_DNA"/>
</dbReference>
<protein>
    <submittedName>
        <fullName evidence="1">Uncharacterized protein</fullName>
    </submittedName>
</protein>
<evidence type="ECO:0000313" key="2">
    <source>
        <dbReference type="Proteomes" id="UP001139887"/>
    </source>
</evidence>
<sequence>MQPPFATANMNDIYPSMAAHCYYVPANVVPAYEQQEQEQEQPMEFDNTMGANSVTFERKIAIKRGRDNEDYETTTQRCTYYRNSVVAISAKRTKAVETHV</sequence>